<gene>
    <name evidence="1" type="ORF">SCF082_LOCUS38574</name>
</gene>
<evidence type="ECO:0000313" key="2">
    <source>
        <dbReference type="Proteomes" id="UP001642464"/>
    </source>
</evidence>
<accession>A0ABP0PYW2</accession>
<protein>
    <submittedName>
        <fullName evidence="1">ANK_REP_REGION domain-containing protein</fullName>
    </submittedName>
</protein>
<organism evidence="1 2">
    <name type="scientific">Durusdinium trenchii</name>
    <dbReference type="NCBI Taxonomy" id="1381693"/>
    <lineage>
        <taxon>Eukaryota</taxon>
        <taxon>Sar</taxon>
        <taxon>Alveolata</taxon>
        <taxon>Dinophyceae</taxon>
        <taxon>Suessiales</taxon>
        <taxon>Symbiodiniaceae</taxon>
        <taxon>Durusdinium</taxon>
    </lineage>
</organism>
<reference evidence="1 2" key="1">
    <citation type="submission" date="2024-02" db="EMBL/GenBank/DDBJ databases">
        <authorList>
            <person name="Chen Y."/>
            <person name="Shah S."/>
            <person name="Dougan E. K."/>
            <person name="Thang M."/>
            <person name="Chan C."/>
        </authorList>
    </citation>
    <scope>NUCLEOTIDE SEQUENCE [LARGE SCALE GENOMIC DNA]</scope>
</reference>
<dbReference type="Proteomes" id="UP001642464">
    <property type="component" value="Unassembled WGS sequence"/>
</dbReference>
<proteinExistence type="predicted"/>
<dbReference type="EMBL" id="CAXAMM010038795">
    <property type="protein sequence ID" value="CAK9080971.1"/>
    <property type="molecule type" value="Genomic_DNA"/>
</dbReference>
<name>A0ABP0PYW2_9DINO</name>
<keyword evidence="2" id="KW-1185">Reference proteome</keyword>
<sequence length="1584" mass="174926">MAAPGQFDSNSVIPWEEILLQLLLAGPNDRLAAVLPATHLGDFCSLVKHTKLSLELLAVERFCFEASLERIAAFQHSTITFILIEITGQMSALQLSELIRTACGSIRLVFSWYPGLLPKLALTLSLANVLLPNSLKEADLNSRSAPTPYRDTFALGQATLACCRRMEANLQDLSPLDGLDASLKDDKMSRFWLLLKHSSIAWDRGTQEIHQRADERGASSTTAAPILVLLGVGFITPSKLEDLVARAYVAGLRVILVAPEPLSFLRCIRVTTRLGTEYLQATILHVRSTPNFDSEAPVKRADKLRSFMRALQMVFGHTVLPHSPPNTLLHAMKAEDAARCGAALAALPAPAGRQILRADVAGDLCAGILHALGEAGEERAASAFDPRSLAYAVGALLGRFIEKADAMELDQKVWDLSFVDFRAHVPVCRFLDQVSVLESWCRYLDFVGFCAGHTVGAVGKTGEGALRPGQAPERRFLSQWSFENNTHSTGLEELLEQATAQASSEEISEAPSYWGAGPTHQSEDPEEVLERHCLQCRELDWSAFSDSWRTALDIKPGLFLQLAGLGVDTLRLFLCLPPARSIELGLTYLHGQSNQSSPQATLAEKVRQKLLRDLACSGDLLSHEEPGELGSRVAAVKWLLLTMPSVPAHSDAAKLCQLTEAAIQQLVQSNVMLCPRGRSDLLMRVASMLISLDGIDVLNSQHEIRRFLLETDIPLQRLLQKPAKVGRAVVSLLFCPDHAEQVKRRELGVALASSFEEILGYDILTWELKSGGEAHRLTPAAHAALLEYAPNLDVVEVLLRNPLLSAISKLLSLEGAQCAEGFLCEVLENLQNSDTLVLTILKLLSSKEEEIAKVMTPLSTKLRAVNSSLFSSSRNPFLPALYSALQSESLGNYLAMVAHGSQAGRPLQLSLDSCTMLQDLYIQYFRQATEMTTSGIDSTYAIHQAMLDHASCASLFTKLSEMKDPNPKDLALLWYCWRQSPDRQLPFWALPSSQLGPLFVFALNTGGLPFVERCKPMRFGLSVLAKFLVAPETLPLGVYNTLAEKAPWVHTGSTSASIQVQTLLLGQEDQEEYPPYCIRWHARAVPPPLRHQLLRRCHRSVVPVLDTAAHDFYPRLNSGISEANLRFNLGLMLALRSNNPDLQVYFDHGADHQRQFVAGCILSWFKAAGISYHDLLECVRPEDQADFTSLWEEVHEAYRRTGPASLRRMYVRGPLPTDIDVRWIDEGARDVPILARTRDSAVLTAQWLNMLLLHFKLSSPEPFEAEDLVVETASGLQVGKRLDSALATISEAVGSALRRDLSAKESALVIALADGKFDTLQLVTRVSVLADFVLLLRTSTMAAETPMKIGHFFEQLIRAFAHQQGPEPPDAHIAALFDAFFLLHGLTSENEGLEVEALAKAYQAYNLPVSAQTMEEVRWLHENYYGRKEKTSGIKCRLPRFATVCDRIATIQRLELRKVTFQRHLEKTQFVGELFAKDFDVNPPYLLQSNMQLLCSLPLTVHREDLGEQDEAVHEVQEAISFFCEVGSDQAATSAARSYGGFNGGQWEWPDLGADWKEPCPVISAANVVEIVSESEAESILGAH</sequence>
<evidence type="ECO:0000313" key="1">
    <source>
        <dbReference type="EMBL" id="CAK9080971.1"/>
    </source>
</evidence>
<comment type="caution">
    <text evidence="1">The sequence shown here is derived from an EMBL/GenBank/DDBJ whole genome shotgun (WGS) entry which is preliminary data.</text>
</comment>